<sequence length="86" mass="9910">MSDLQDVSPTDNPPSNIKRELVNLYDSYREFQHYCAFYCQSSSVIIRRFAVDLDADCTEGIERFAQLVTDKSDAIDAQLKRLMNKV</sequence>
<dbReference type="RefSeq" id="WP_078042074.1">
    <property type="nucleotide sequence ID" value="NZ_NHNI01000002.1"/>
</dbReference>
<evidence type="ECO:0000313" key="1">
    <source>
        <dbReference type="EMBL" id="OZY84229.1"/>
    </source>
</evidence>
<dbReference type="AlphaFoldDB" id="A0A266Q4E9"/>
<name>A0A266Q4E9_9GAMM</name>
<comment type="caution">
    <text evidence="1">The sequence shown here is derived from an EMBL/GenBank/DDBJ whole genome shotgun (WGS) entry which is preliminary data.</text>
</comment>
<reference evidence="2" key="1">
    <citation type="submission" date="2017-05" db="EMBL/GenBank/DDBJ databases">
        <authorList>
            <person name="Barney B.M."/>
        </authorList>
    </citation>
    <scope>NUCLEOTIDE SEQUENCE [LARGE SCALE GENOMIC DNA]</scope>
    <source>
        <strain evidence="2">PSBB022</strain>
    </source>
</reference>
<gene>
    <name evidence="1" type="ORF">CBP51_13450</name>
</gene>
<proteinExistence type="predicted"/>
<organism evidence="1 2">
    <name type="scientific">Cellvibrio mixtus</name>
    <dbReference type="NCBI Taxonomy" id="39650"/>
    <lineage>
        <taxon>Bacteria</taxon>
        <taxon>Pseudomonadati</taxon>
        <taxon>Pseudomonadota</taxon>
        <taxon>Gammaproteobacteria</taxon>
        <taxon>Cellvibrionales</taxon>
        <taxon>Cellvibrionaceae</taxon>
        <taxon>Cellvibrio</taxon>
    </lineage>
</organism>
<dbReference type="Proteomes" id="UP000216101">
    <property type="component" value="Unassembled WGS sequence"/>
</dbReference>
<accession>A0A266Q4E9</accession>
<dbReference type="EMBL" id="NHNI01000002">
    <property type="protein sequence ID" value="OZY84229.1"/>
    <property type="molecule type" value="Genomic_DNA"/>
</dbReference>
<evidence type="ECO:0000313" key="2">
    <source>
        <dbReference type="Proteomes" id="UP000216101"/>
    </source>
</evidence>
<protein>
    <submittedName>
        <fullName evidence="1">Uncharacterized protein</fullName>
    </submittedName>
</protein>
<keyword evidence="2" id="KW-1185">Reference proteome</keyword>